<dbReference type="Proteomes" id="UP000199473">
    <property type="component" value="Unassembled WGS sequence"/>
</dbReference>
<evidence type="ECO:0000256" key="1">
    <source>
        <dbReference type="ARBA" id="ARBA00005709"/>
    </source>
</evidence>
<name>A0A1I3X8R2_9PROT</name>
<dbReference type="STRING" id="1123062.SAMN02745775_10187"/>
<evidence type="ECO:0000256" key="3">
    <source>
        <dbReference type="RuleBase" id="RU362073"/>
    </source>
</evidence>
<evidence type="ECO:0000256" key="2">
    <source>
        <dbReference type="ARBA" id="ARBA00023143"/>
    </source>
</evidence>
<dbReference type="Pfam" id="PF00700">
    <property type="entry name" value="Flagellin_C"/>
    <property type="match status" value="1"/>
</dbReference>
<dbReference type="PANTHER" id="PTHR42792:SF2">
    <property type="entry name" value="FLAGELLIN"/>
    <property type="match status" value="1"/>
</dbReference>
<dbReference type="PRINTS" id="PR00207">
    <property type="entry name" value="FLAGELLIN"/>
</dbReference>
<dbReference type="GO" id="GO:0005198">
    <property type="term" value="F:structural molecule activity"/>
    <property type="evidence" value="ECO:0007669"/>
    <property type="project" value="UniProtKB-UniRule"/>
</dbReference>
<keyword evidence="6" id="KW-0966">Cell projection</keyword>
<dbReference type="GO" id="GO:0009288">
    <property type="term" value="C:bacterial-type flagellum"/>
    <property type="evidence" value="ECO:0007669"/>
    <property type="project" value="UniProtKB-SubCell"/>
</dbReference>
<keyword evidence="6" id="KW-0969">Cilium</keyword>
<gene>
    <name evidence="6" type="ORF">SAMN02745775_10187</name>
</gene>
<sequence>MAANSVMTNYGAMVALQSLNRTADEMATTQKRVSTGLRVADAKDDGAAFAVAQKVRGDVAGVTSANEQLGNAKGLLDTTLAGLTQIGSALKDVKSVMIKLADDNVTGDDRLNYMKQYDQLAKQIGQYVNDATYNGKTLLGTSANADGATVGAGTDFNVVRNEKGDTYSFSGQASGAFDLTLADDVDANPTDAAAAAALWKTALAGTGAGDFGGIEAQTNLAMATYGNDSRAIDSQIAYNKDKLDALSGGLGALIDADLAKESARMQSLQIRQQLGTQSLSTANQAPQALMKLFQ</sequence>
<comment type="subcellular location">
    <subcellularLocation>
        <location evidence="3">Secreted</location>
    </subcellularLocation>
    <subcellularLocation>
        <location evidence="3">Bacterial flagellum</location>
    </subcellularLocation>
</comment>
<feature type="domain" description="Flagellin N-terminal" evidence="4">
    <location>
        <begin position="7"/>
        <end position="140"/>
    </location>
</feature>
<keyword evidence="3" id="KW-0964">Secreted</keyword>
<dbReference type="RefSeq" id="WP_092953855.1">
    <property type="nucleotide sequence ID" value="NZ_FOSQ01000001.1"/>
</dbReference>
<evidence type="ECO:0000313" key="7">
    <source>
        <dbReference type="Proteomes" id="UP000199473"/>
    </source>
</evidence>
<dbReference type="EMBL" id="FOSQ01000001">
    <property type="protein sequence ID" value="SFK16023.1"/>
    <property type="molecule type" value="Genomic_DNA"/>
</dbReference>
<dbReference type="SUPFAM" id="SSF64518">
    <property type="entry name" value="Phase 1 flagellin"/>
    <property type="match status" value="1"/>
</dbReference>
<dbReference type="AlphaFoldDB" id="A0A1I3X8R2"/>
<dbReference type="Gene3D" id="1.20.1330.10">
    <property type="entry name" value="f41 fragment of flagellin, N-terminal domain"/>
    <property type="match status" value="1"/>
</dbReference>
<keyword evidence="2 3" id="KW-0975">Bacterial flagellum</keyword>
<dbReference type="GO" id="GO:0005576">
    <property type="term" value="C:extracellular region"/>
    <property type="evidence" value="ECO:0007669"/>
    <property type="project" value="UniProtKB-SubCell"/>
</dbReference>
<dbReference type="InterPro" id="IPR001492">
    <property type="entry name" value="Flagellin"/>
</dbReference>
<proteinExistence type="inferred from homology"/>
<protein>
    <recommendedName>
        <fullName evidence="3">Flagellin</fullName>
    </recommendedName>
</protein>
<feature type="domain" description="Flagellin C-terminal" evidence="5">
    <location>
        <begin position="228"/>
        <end position="293"/>
    </location>
</feature>
<evidence type="ECO:0000259" key="4">
    <source>
        <dbReference type="Pfam" id="PF00669"/>
    </source>
</evidence>
<comment type="function">
    <text evidence="3">Flagellin is the subunit protein which polymerizes to form the filaments of bacterial flagella.</text>
</comment>
<dbReference type="PANTHER" id="PTHR42792">
    <property type="entry name" value="FLAGELLIN"/>
    <property type="match status" value="1"/>
</dbReference>
<comment type="similarity">
    <text evidence="1 3">Belongs to the bacterial flagellin family.</text>
</comment>
<accession>A0A1I3X8R2</accession>
<dbReference type="InterPro" id="IPR046358">
    <property type="entry name" value="Flagellin_C"/>
</dbReference>
<keyword evidence="7" id="KW-1185">Reference proteome</keyword>
<dbReference type="Pfam" id="PF00669">
    <property type="entry name" value="Flagellin_N"/>
    <property type="match status" value="1"/>
</dbReference>
<evidence type="ECO:0000313" key="6">
    <source>
        <dbReference type="EMBL" id="SFK16023.1"/>
    </source>
</evidence>
<keyword evidence="6" id="KW-0282">Flagellum</keyword>
<reference evidence="6 7" key="1">
    <citation type="submission" date="2016-10" db="EMBL/GenBank/DDBJ databases">
        <authorList>
            <person name="de Groot N.N."/>
        </authorList>
    </citation>
    <scope>NUCLEOTIDE SEQUENCE [LARGE SCALE GENOMIC DNA]</scope>
    <source>
        <strain evidence="6 7">DSM 19981</strain>
    </source>
</reference>
<dbReference type="OrthoDB" id="8328560at2"/>
<dbReference type="InterPro" id="IPR001029">
    <property type="entry name" value="Flagellin_N"/>
</dbReference>
<organism evidence="6 7">
    <name type="scientific">Falsiroseomonas stagni DSM 19981</name>
    <dbReference type="NCBI Taxonomy" id="1123062"/>
    <lineage>
        <taxon>Bacteria</taxon>
        <taxon>Pseudomonadati</taxon>
        <taxon>Pseudomonadota</taxon>
        <taxon>Alphaproteobacteria</taxon>
        <taxon>Acetobacterales</taxon>
        <taxon>Roseomonadaceae</taxon>
        <taxon>Falsiroseomonas</taxon>
    </lineage>
</organism>
<evidence type="ECO:0000259" key="5">
    <source>
        <dbReference type="Pfam" id="PF00700"/>
    </source>
</evidence>